<protein>
    <submittedName>
        <fullName evidence="1">Uncharacterized protein</fullName>
    </submittedName>
</protein>
<comment type="caution">
    <text evidence="1">The sequence shown here is derived from an EMBL/GenBank/DDBJ whole genome shotgun (WGS) entry which is preliminary data.</text>
</comment>
<sequence>MIPHASPEFVRDSRLGFDRGAFLVTHRAQSAASREFTQLSERAIEIANQIAVTLDTDPPELRRAPERCVIQLGLVALTLAYLRAGGEVQAGGQLLAIVWHGVIAPRGDHAPERGPRHAPPPPKPVWEETHLVSAENESGWNWHPFGFEREGFTSLETAERCVEQLRLALVDVPPGPRTLPPPRSSARMRR</sequence>
<name>A0A3D4VAY3_9BACT</name>
<dbReference type="AlphaFoldDB" id="A0A3D4VAY3"/>
<proteinExistence type="predicted"/>
<dbReference type="EMBL" id="DPIY01000010">
    <property type="protein sequence ID" value="HCT57788.1"/>
    <property type="molecule type" value="Genomic_DNA"/>
</dbReference>
<reference evidence="1 2" key="1">
    <citation type="journal article" date="2018" name="Nat. Biotechnol.">
        <title>A standardized bacterial taxonomy based on genome phylogeny substantially revises the tree of life.</title>
        <authorList>
            <person name="Parks D.H."/>
            <person name="Chuvochina M."/>
            <person name="Waite D.W."/>
            <person name="Rinke C."/>
            <person name="Skarshewski A."/>
            <person name="Chaumeil P.A."/>
            <person name="Hugenholtz P."/>
        </authorList>
    </citation>
    <scope>NUCLEOTIDE SEQUENCE [LARGE SCALE GENOMIC DNA]</scope>
    <source>
        <strain evidence="1">UBA8844</strain>
    </source>
</reference>
<gene>
    <name evidence="1" type="ORF">DGD08_11360</name>
</gene>
<organism evidence="1 2">
    <name type="scientific">Gemmatimonas aurantiaca</name>
    <dbReference type="NCBI Taxonomy" id="173480"/>
    <lineage>
        <taxon>Bacteria</taxon>
        <taxon>Pseudomonadati</taxon>
        <taxon>Gemmatimonadota</taxon>
        <taxon>Gemmatimonadia</taxon>
        <taxon>Gemmatimonadales</taxon>
        <taxon>Gemmatimonadaceae</taxon>
        <taxon>Gemmatimonas</taxon>
    </lineage>
</organism>
<accession>A0A3D4VAY3</accession>
<evidence type="ECO:0000313" key="1">
    <source>
        <dbReference type="EMBL" id="HCT57788.1"/>
    </source>
</evidence>
<evidence type="ECO:0000313" key="2">
    <source>
        <dbReference type="Proteomes" id="UP000264071"/>
    </source>
</evidence>
<dbReference type="Proteomes" id="UP000264071">
    <property type="component" value="Unassembled WGS sequence"/>
</dbReference>